<reference evidence="6" key="1">
    <citation type="submission" date="2022-06" db="EMBL/GenBank/DDBJ databases">
        <title>Akkermansia biwalacus sp. nov., an anaerobic mucin-degrading bacterium isolated from human intestine.</title>
        <authorList>
            <person name="Kobayashi Y."/>
            <person name="Inoue S."/>
            <person name="Kawahara T."/>
            <person name="Kohda N."/>
        </authorList>
    </citation>
    <scope>NUCLEOTIDE SEQUENCE</scope>
    <source>
        <strain evidence="6">WON2089</strain>
    </source>
</reference>
<dbReference type="SMART" id="SM01274">
    <property type="entry name" value="malic"/>
    <property type="match status" value="1"/>
</dbReference>
<evidence type="ECO:0000259" key="4">
    <source>
        <dbReference type="SMART" id="SM00919"/>
    </source>
</evidence>
<dbReference type="PANTHER" id="PTHR43237">
    <property type="entry name" value="NADP-DEPENDENT MALIC ENZYME"/>
    <property type="match status" value="1"/>
</dbReference>
<evidence type="ECO:0000256" key="3">
    <source>
        <dbReference type="RuleBase" id="RU003427"/>
    </source>
</evidence>
<dbReference type="InterPro" id="IPR012302">
    <property type="entry name" value="Malic_NAD-bd"/>
</dbReference>
<keyword evidence="3" id="KW-0479">Metal-binding</keyword>
<dbReference type="InterPro" id="IPR001891">
    <property type="entry name" value="Malic_OxRdtase"/>
</dbReference>
<dbReference type="InterPro" id="IPR036291">
    <property type="entry name" value="NAD(P)-bd_dom_sf"/>
</dbReference>
<dbReference type="Gene3D" id="3.40.50.10380">
    <property type="entry name" value="Malic enzyme, N-terminal domain"/>
    <property type="match status" value="1"/>
</dbReference>
<dbReference type="Gene3D" id="3.40.50.720">
    <property type="entry name" value="NAD(P)-binding Rossmann-like Domain"/>
    <property type="match status" value="1"/>
</dbReference>
<evidence type="ECO:0000256" key="1">
    <source>
        <dbReference type="ARBA" id="ARBA00008785"/>
    </source>
</evidence>
<evidence type="ECO:0000259" key="5">
    <source>
        <dbReference type="SMART" id="SM01274"/>
    </source>
</evidence>
<accession>A0ABM7ZIP9</accession>
<dbReference type="SUPFAM" id="SSF51735">
    <property type="entry name" value="NAD(P)-binding Rossmann-fold domains"/>
    <property type="match status" value="1"/>
</dbReference>
<dbReference type="EMBL" id="AP025943">
    <property type="protein sequence ID" value="BDL44580.1"/>
    <property type="molecule type" value="Genomic_DNA"/>
</dbReference>
<dbReference type="PANTHER" id="PTHR43237:SF4">
    <property type="entry name" value="NADP-DEPENDENT MALIC ENZYME"/>
    <property type="match status" value="1"/>
</dbReference>
<dbReference type="InterPro" id="IPR037062">
    <property type="entry name" value="Malic_N_dom_sf"/>
</dbReference>
<dbReference type="InterPro" id="IPR046346">
    <property type="entry name" value="Aminoacid_DH-like_N_sf"/>
</dbReference>
<dbReference type="SMART" id="SM00919">
    <property type="entry name" value="Malic_M"/>
    <property type="match status" value="1"/>
</dbReference>
<evidence type="ECO:0000256" key="2">
    <source>
        <dbReference type="ARBA" id="ARBA00023002"/>
    </source>
</evidence>
<dbReference type="InterPro" id="IPR045213">
    <property type="entry name" value="Malic_NAD-bd_bact_type"/>
</dbReference>
<gene>
    <name evidence="6" type="ORF">Abiwalacus_21540</name>
</gene>
<dbReference type="InterPro" id="IPR012301">
    <property type="entry name" value="Malic_N_dom"/>
</dbReference>
<dbReference type="Pfam" id="PF00390">
    <property type="entry name" value="malic"/>
    <property type="match status" value="1"/>
</dbReference>
<feature type="domain" description="Malic enzyme N-terminal" evidence="5">
    <location>
        <begin position="49"/>
        <end position="182"/>
    </location>
</feature>
<name>A0ABM7ZIP9_9BACT</name>
<keyword evidence="7" id="KW-1185">Reference proteome</keyword>
<sequence length="467" mass="51165">MDLVTRLKDYLLECTLIMWCKQGSIFRSPTTMSSDIRLDALQYHSQPRPGKMETLPCKPCFSQRDLTLAYSPGVAEPCLRIKEDPSQSALYTGRSNLVGVITNGTAVLGLGNIGPDAAKPVMEGKGLLFKVFADIDVFDIELNIKEPEKLIEVIKTMEPTFGAINLEDIKAPECFMVEERLREEMDIPVFHDDQHGTAVISGAALLNAAELTGRKLEDLKVVVVGAGAAGISCAKFYMTLGVRREHIYMFDSKGLIHTGRIDLHATKAQFSQSEDCTLEEALTGADVFLGLSTKGLLTQDMVKLMAPSPIIFACANPDPEITYQDAKKARPDCIMGSGRSDWPNQVNNVSCFPFIFRAALDVRASVINEQMKIAAARALADLAKEPVPQEVVDMYGGAPLSFGIDYVIPKPIDPRIIEWECPAVAQAAMISGVAQAPIRDMEAYKMELSKRIAAVRERASGVVRSYL</sequence>
<dbReference type="InterPro" id="IPR051674">
    <property type="entry name" value="Malate_Decarboxylase"/>
</dbReference>
<protein>
    <submittedName>
        <fullName evidence="6">Malate dehydrogenase</fullName>
    </submittedName>
</protein>
<keyword evidence="2" id="KW-0560">Oxidoreductase</keyword>
<dbReference type="PRINTS" id="PR00072">
    <property type="entry name" value="MALOXRDTASE"/>
</dbReference>
<comment type="similarity">
    <text evidence="1 3">Belongs to the malic enzymes family.</text>
</comment>
<feature type="domain" description="Malic enzyme NAD-binding" evidence="4">
    <location>
        <begin position="194"/>
        <end position="429"/>
    </location>
</feature>
<evidence type="ECO:0000313" key="6">
    <source>
        <dbReference type="EMBL" id="BDL44580.1"/>
    </source>
</evidence>
<dbReference type="SUPFAM" id="SSF53223">
    <property type="entry name" value="Aminoacid dehydrogenase-like, N-terminal domain"/>
    <property type="match status" value="1"/>
</dbReference>
<evidence type="ECO:0000313" key="7">
    <source>
        <dbReference type="Proteomes" id="UP001062263"/>
    </source>
</evidence>
<dbReference type="Pfam" id="PF03949">
    <property type="entry name" value="Malic_M"/>
    <property type="match status" value="1"/>
</dbReference>
<organism evidence="6 7">
    <name type="scientific">Akkermansia biwaensis</name>
    <dbReference type="NCBI Taxonomy" id="2946555"/>
    <lineage>
        <taxon>Bacteria</taxon>
        <taxon>Pseudomonadati</taxon>
        <taxon>Verrucomicrobiota</taxon>
        <taxon>Verrucomicrobiia</taxon>
        <taxon>Verrucomicrobiales</taxon>
        <taxon>Akkermansiaceae</taxon>
        <taxon>Akkermansia</taxon>
    </lineage>
</organism>
<proteinExistence type="inferred from homology"/>
<dbReference type="CDD" id="cd05311">
    <property type="entry name" value="NAD_bind_2_malic_enz"/>
    <property type="match status" value="1"/>
</dbReference>
<dbReference type="Proteomes" id="UP001062263">
    <property type="component" value="Chromosome"/>
</dbReference>